<dbReference type="InterPro" id="IPR032675">
    <property type="entry name" value="LRR_dom_sf"/>
</dbReference>
<dbReference type="Proteomes" id="UP000217199">
    <property type="component" value="Unassembled WGS sequence"/>
</dbReference>
<reference evidence="1 2" key="1">
    <citation type="journal article" date="2017" name="Mol. Ecol.">
        <title>Comparative and population genomic landscape of Phellinus noxius: A hypervariable fungus causing root rot in trees.</title>
        <authorList>
            <person name="Chung C.L."/>
            <person name="Lee T.J."/>
            <person name="Akiba M."/>
            <person name="Lee H.H."/>
            <person name="Kuo T.H."/>
            <person name="Liu D."/>
            <person name="Ke H.M."/>
            <person name="Yokoi T."/>
            <person name="Roa M.B."/>
            <person name="Lu M.J."/>
            <person name="Chang Y.Y."/>
            <person name="Ann P.J."/>
            <person name="Tsai J.N."/>
            <person name="Chen C.Y."/>
            <person name="Tzean S.S."/>
            <person name="Ota Y."/>
            <person name="Hattori T."/>
            <person name="Sahashi N."/>
            <person name="Liou R.F."/>
            <person name="Kikuchi T."/>
            <person name="Tsai I.J."/>
        </authorList>
    </citation>
    <scope>NUCLEOTIDE SEQUENCE [LARGE SCALE GENOMIC DNA]</scope>
    <source>
        <strain evidence="1 2">FFPRI411160</strain>
    </source>
</reference>
<dbReference type="AlphaFoldDB" id="A0A286USP4"/>
<accession>A0A286USP4</accession>
<organism evidence="1 2">
    <name type="scientific">Pyrrhoderma noxium</name>
    <dbReference type="NCBI Taxonomy" id="2282107"/>
    <lineage>
        <taxon>Eukaryota</taxon>
        <taxon>Fungi</taxon>
        <taxon>Dikarya</taxon>
        <taxon>Basidiomycota</taxon>
        <taxon>Agaricomycotina</taxon>
        <taxon>Agaricomycetes</taxon>
        <taxon>Hymenochaetales</taxon>
        <taxon>Hymenochaetaceae</taxon>
        <taxon>Pyrrhoderma</taxon>
    </lineage>
</organism>
<gene>
    <name evidence="1" type="ORF">PNOK_0257300</name>
</gene>
<sequence>MFVDTILNTSHILSNRQSLVNARKGTSTGRNVQDKKSLYLPLEIITHILEAAYYDENFEVDVITLTNSALVCNAWAAPAQNLLFRSVTLRSSTGFSSFREAVNPCTRRGKMLGNSVVRLKVIVDHNHPDQLSHRALSLAFCLCPNLYEFDLALYGCLVPGHYRDGSTGGVRTFRAAPSFDAGTLDLLRNGPHIRSLKFSNWSDNDQLAFQLLSGVWSSLVSVSLKGTPPRLPALETETPIPFSSHFLKELRLGFHTVPNPDFIRWLLSNTGRSLQCLEIDRDLGVLYLDSILSPSAHSVESLFIPSCMTREEVAIVEKCDRLKEFRFESPVFSPVLLERLPKTIEHLALTVSRETPLYLVIKFVKSRSGSNLSALTVHLWGDGDTHPQLPSLRIACACAGVELHVIRDIFHFRDTVRGDPLPQSSFPRERSVSNLQKMLCVLNASREAMVMIDKITGVLII</sequence>
<name>A0A286USP4_9AGAM</name>
<evidence type="ECO:0000313" key="2">
    <source>
        <dbReference type="Proteomes" id="UP000217199"/>
    </source>
</evidence>
<keyword evidence="2" id="KW-1185">Reference proteome</keyword>
<comment type="caution">
    <text evidence="1">The sequence shown here is derived from an EMBL/GenBank/DDBJ whole genome shotgun (WGS) entry which is preliminary data.</text>
</comment>
<dbReference type="EMBL" id="NBII01000002">
    <property type="protein sequence ID" value="PAV22616.1"/>
    <property type="molecule type" value="Genomic_DNA"/>
</dbReference>
<protein>
    <recommendedName>
        <fullName evidence="3">F-box domain-containing protein</fullName>
    </recommendedName>
</protein>
<proteinExistence type="predicted"/>
<dbReference type="Gene3D" id="3.80.10.10">
    <property type="entry name" value="Ribonuclease Inhibitor"/>
    <property type="match status" value="1"/>
</dbReference>
<evidence type="ECO:0008006" key="3">
    <source>
        <dbReference type="Google" id="ProtNLM"/>
    </source>
</evidence>
<dbReference type="InParanoid" id="A0A286USP4"/>
<dbReference type="OrthoDB" id="2522283at2759"/>
<dbReference type="STRING" id="2282107.A0A286USP4"/>
<evidence type="ECO:0000313" key="1">
    <source>
        <dbReference type="EMBL" id="PAV22616.1"/>
    </source>
</evidence>